<dbReference type="EMBL" id="JAXOVC010000003">
    <property type="protein sequence ID" value="KAK4504528.1"/>
    <property type="molecule type" value="Genomic_DNA"/>
</dbReference>
<name>A0ABR0ETN1_ZASCE</name>
<proteinExistence type="predicted"/>
<protein>
    <submittedName>
        <fullName evidence="2">Uncharacterized protein</fullName>
    </submittedName>
</protein>
<reference evidence="2 3" key="1">
    <citation type="journal article" date="2023" name="G3 (Bethesda)">
        <title>A chromosome-level genome assembly of Zasmidium syzygii isolated from banana leaves.</title>
        <authorList>
            <person name="van Westerhoven A.C."/>
            <person name="Mehrabi R."/>
            <person name="Talebi R."/>
            <person name="Steentjes M.B.F."/>
            <person name="Corcolon B."/>
            <person name="Chong P.A."/>
            <person name="Kema G.H.J."/>
            <person name="Seidl M.F."/>
        </authorList>
    </citation>
    <scope>NUCLEOTIDE SEQUENCE [LARGE SCALE GENOMIC DNA]</scope>
    <source>
        <strain evidence="2 3">P124</strain>
    </source>
</reference>
<feature type="compositionally biased region" description="Low complexity" evidence="1">
    <location>
        <begin position="257"/>
        <end position="266"/>
    </location>
</feature>
<feature type="compositionally biased region" description="Low complexity" evidence="1">
    <location>
        <begin position="23"/>
        <end position="37"/>
    </location>
</feature>
<gene>
    <name evidence="2" type="ORF">PRZ48_005444</name>
</gene>
<feature type="compositionally biased region" description="Low complexity" evidence="1">
    <location>
        <begin position="141"/>
        <end position="158"/>
    </location>
</feature>
<keyword evidence="3" id="KW-1185">Reference proteome</keyword>
<sequence length="361" mass="40251">MPEQQNNADAEYAERQRRRRQAAADARTQTQTQTQTPAQAELQQLLAERRQEVGRAVVEMFRTGFSGILIRLGEGRFLRIGRSNSSTQMSIVNLDDEVFTVVYFASAELLDANEDPVARVRLEVTARRSLDDEDDDQSYVANSSTSGGDDSDSNSSAAPRQEDDADIGDSDANSDSDQELYREEIQGRRISIDLSYEGTLAFLRELGGTGPSGYEPPNHPPSHEARMLRQLSRTLHEQADEEEHPLPALYDDNSGVTPEPTSSPTPEQIRTVLRAISDHWTDVVQNGNPAIPIICDDFADIEEGAFNTMINIVFRYRMDPDEVNQNGASELESRALRGVGLEWTDIVEFLRREGSDEVVDS</sequence>
<evidence type="ECO:0000313" key="3">
    <source>
        <dbReference type="Proteomes" id="UP001305779"/>
    </source>
</evidence>
<feature type="region of interest" description="Disordered" evidence="1">
    <location>
        <begin position="1"/>
        <end position="37"/>
    </location>
</feature>
<evidence type="ECO:0000313" key="2">
    <source>
        <dbReference type="EMBL" id="KAK4504528.1"/>
    </source>
</evidence>
<accession>A0ABR0ETN1</accession>
<organism evidence="2 3">
    <name type="scientific">Zasmidium cellare</name>
    <name type="common">Wine cellar mold</name>
    <name type="synonym">Racodium cellare</name>
    <dbReference type="NCBI Taxonomy" id="395010"/>
    <lineage>
        <taxon>Eukaryota</taxon>
        <taxon>Fungi</taxon>
        <taxon>Dikarya</taxon>
        <taxon>Ascomycota</taxon>
        <taxon>Pezizomycotina</taxon>
        <taxon>Dothideomycetes</taxon>
        <taxon>Dothideomycetidae</taxon>
        <taxon>Mycosphaerellales</taxon>
        <taxon>Mycosphaerellaceae</taxon>
        <taxon>Zasmidium</taxon>
    </lineage>
</organism>
<comment type="caution">
    <text evidence="2">The sequence shown here is derived from an EMBL/GenBank/DDBJ whole genome shotgun (WGS) entry which is preliminary data.</text>
</comment>
<dbReference type="Proteomes" id="UP001305779">
    <property type="component" value="Unassembled WGS sequence"/>
</dbReference>
<feature type="compositionally biased region" description="Acidic residues" evidence="1">
    <location>
        <begin position="163"/>
        <end position="178"/>
    </location>
</feature>
<feature type="region of interest" description="Disordered" evidence="1">
    <location>
        <begin position="237"/>
        <end position="266"/>
    </location>
</feature>
<feature type="region of interest" description="Disordered" evidence="1">
    <location>
        <begin position="130"/>
        <end position="179"/>
    </location>
</feature>
<evidence type="ECO:0000256" key="1">
    <source>
        <dbReference type="SAM" id="MobiDB-lite"/>
    </source>
</evidence>